<dbReference type="PANTHER" id="PTHR36122">
    <property type="entry name" value="NICOTINAMIDE RIBOSIDE TRANSPORTER PNUC"/>
    <property type="match status" value="1"/>
</dbReference>
<feature type="transmembrane region" description="Helical" evidence="10">
    <location>
        <begin position="98"/>
        <end position="117"/>
    </location>
</feature>
<keyword evidence="6" id="KW-1003">Cell membrane</keyword>
<evidence type="ECO:0000256" key="10">
    <source>
        <dbReference type="SAM" id="Phobius"/>
    </source>
</evidence>
<keyword evidence="7 10" id="KW-0812">Transmembrane</keyword>
<accession>A0A4Q9B9J0</accession>
<feature type="transmembrane region" description="Helical" evidence="10">
    <location>
        <begin position="172"/>
        <end position="191"/>
    </location>
</feature>
<keyword evidence="12" id="KW-1185">Reference proteome</keyword>
<feature type="transmembrane region" description="Helical" evidence="10">
    <location>
        <begin position="123"/>
        <end position="143"/>
    </location>
</feature>
<comment type="similarity">
    <text evidence="3">Belongs to the nicotinamide ribonucleoside (NR) uptake permease (TC 4.B.1) family.</text>
</comment>
<keyword evidence="8 10" id="KW-1133">Transmembrane helix</keyword>
<evidence type="ECO:0000256" key="4">
    <source>
        <dbReference type="ARBA" id="ARBA00017522"/>
    </source>
</evidence>
<feature type="transmembrane region" description="Helical" evidence="10">
    <location>
        <begin position="16"/>
        <end position="34"/>
    </location>
</feature>
<evidence type="ECO:0000256" key="7">
    <source>
        <dbReference type="ARBA" id="ARBA00022692"/>
    </source>
</evidence>
<evidence type="ECO:0000256" key="2">
    <source>
        <dbReference type="ARBA" id="ARBA00004651"/>
    </source>
</evidence>
<name>A0A4Q9B9J0_9BACT</name>
<dbReference type="InterPro" id="IPR006419">
    <property type="entry name" value="NMN_transpt_PnuC"/>
</dbReference>
<evidence type="ECO:0000256" key="8">
    <source>
        <dbReference type="ARBA" id="ARBA00022989"/>
    </source>
</evidence>
<comment type="caution">
    <text evidence="11">The sequence shown here is derived from an EMBL/GenBank/DDBJ whole genome shotgun (WGS) entry which is preliminary data.</text>
</comment>
<dbReference type="GO" id="GO:0034257">
    <property type="term" value="F:nicotinamide riboside transmembrane transporter activity"/>
    <property type="evidence" value="ECO:0007669"/>
    <property type="project" value="InterPro"/>
</dbReference>
<reference evidence="11 12" key="1">
    <citation type="submission" date="2019-02" db="EMBL/GenBank/DDBJ databases">
        <title>Genome of a new Bacteroidetes strain.</title>
        <authorList>
            <person name="Pitt A."/>
        </authorList>
    </citation>
    <scope>NUCLEOTIDE SEQUENCE [LARGE SCALE GENOMIC DNA]</scope>
    <source>
        <strain evidence="11 12">103A-SOEBACH</strain>
    </source>
</reference>
<evidence type="ECO:0000313" key="12">
    <source>
        <dbReference type="Proteomes" id="UP000293583"/>
    </source>
</evidence>
<comment type="subcellular location">
    <subcellularLocation>
        <location evidence="2">Cell membrane</location>
        <topology evidence="2">Multi-pass membrane protein</topology>
    </subcellularLocation>
</comment>
<dbReference type="EMBL" id="SEWY01000004">
    <property type="protein sequence ID" value="TBH72159.1"/>
    <property type="molecule type" value="Genomic_DNA"/>
</dbReference>
<comment type="function">
    <text evidence="1">Required for nicotinamide riboside transport across the inner membrane.</text>
</comment>
<feature type="transmembrane region" description="Helical" evidence="10">
    <location>
        <begin position="41"/>
        <end position="58"/>
    </location>
</feature>
<gene>
    <name evidence="11" type="ORF">EWU20_10085</name>
</gene>
<dbReference type="Proteomes" id="UP000293583">
    <property type="component" value="Unassembled WGS sequence"/>
</dbReference>
<dbReference type="Pfam" id="PF04973">
    <property type="entry name" value="NMN_transporter"/>
    <property type="match status" value="1"/>
</dbReference>
<protein>
    <recommendedName>
        <fullName evidence="4">Nicotinamide riboside transporter PnuC</fullName>
    </recommendedName>
</protein>
<evidence type="ECO:0000256" key="6">
    <source>
        <dbReference type="ARBA" id="ARBA00022475"/>
    </source>
</evidence>
<keyword evidence="5" id="KW-0813">Transport</keyword>
<dbReference type="AlphaFoldDB" id="A0A4Q9B9J0"/>
<dbReference type="GO" id="GO:0005886">
    <property type="term" value="C:plasma membrane"/>
    <property type="evidence" value="ECO:0007669"/>
    <property type="project" value="UniProtKB-SubCell"/>
</dbReference>
<keyword evidence="9 10" id="KW-0472">Membrane</keyword>
<feature type="transmembrane region" description="Helical" evidence="10">
    <location>
        <begin position="70"/>
        <end position="86"/>
    </location>
</feature>
<evidence type="ECO:0000256" key="3">
    <source>
        <dbReference type="ARBA" id="ARBA00006669"/>
    </source>
</evidence>
<dbReference type="PANTHER" id="PTHR36122:SF2">
    <property type="entry name" value="NICOTINAMIDE RIBOSIDE TRANSPORTER PNUC"/>
    <property type="match status" value="1"/>
</dbReference>
<proteinExistence type="inferred from homology"/>
<feature type="transmembrane region" description="Helical" evidence="10">
    <location>
        <begin position="150"/>
        <end position="166"/>
    </location>
</feature>
<sequence length="201" mass="22859">MRYHAFLRLLPENPQGMSPIEILAIIASLGGVLLSMAKKSLAWVYNIIASGLYGYIFYQNGLYSDMELQGFFILMAIYGWWTWSRSEPDWVPEKSRRSTLFTGLAVALLFGAGSGFLHQQYFLSVSFPFLDATLTGLSIYGTWLATRRKIENWIVWIGVDIVYVGMYVNKGLWGTAALYLVFIALALKGYIDWLKPLKNRD</sequence>
<evidence type="ECO:0000256" key="5">
    <source>
        <dbReference type="ARBA" id="ARBA00022448"/>
    </source>
</evidence>
<evidence type="ECO:0000256" key="1">
    <source>
        <dbReference type="ARBA" id="ARBA00002672"/>
    </source>
</evidence>
<evidence type="ECO:0000256" key="9">
    <source>
        <dbReference type="ARBA" id="ARBA00023136"/>
    </source>
</evidence>
<dbReference type="NCBIfam" id="TIGR01528">
    <property type="entry name" value="NMN_trans_PnuC"/>
    <property type="match status" value="1"/>
</dbReference>
<evidence type="ECO:0000313" key="11">
    <source>
        <dbReference type="EMBL" id="TBH72159.1"/>
    </source>
</evidence>
<organism evidence="11 12">
    <name type="scientific">Aquirufa antheringensis</name>
    <dbReference type="NCBI Taxonomy" id="2516559"/>
    <lineage>
        <taxon>Bacteria</taxon>
        <taxon>Pseudomonadati</taxon>
        <taxon>Bacteroidota</taxon>
        <taxon>Cytophagia</taxon>
        <taxon>Cytophagales</taxon>
        <taxon>Flectobacillaceae</taxon>
        <taxon>Aquirufa</taxon>
    </lineage>
</organism>